<keyword evidence="2" id="KW-1133">Transmembrane helix</keyword>
<feature type="transmembrane region" description="Helical" evidence="2">
    <location>
        <begin position="6"/>
        <end position="26"/>
    </location>
</feature>
<sequence>MAEEKTFRYGFIMLGFFLVMTGMFIMSVEKPQIYITFCALGVLLVAVGVTWSMCQCYPKVGSILLLCASGGSDAAPSPRPPAPPQAWGFAVKQAVGNKPQKLSLCLPLPCNPLPKPAPFPAPTEAGGSAGSQDFKEGAVVAMEVGRGLEAPPSTALTSQSPWQRALLVRQGGHASLPRETELAEKAFFQGEGGCGVDLGTAGWPSTAWLRPEMWGGAWDPRTRELLGPPGPAGSPGTGVRLTPAPPKAELSPGEEGDVALSPCSGLKDGAPLVLSLATDFPYGPWDPPPGSGTRTTPLGTRC</sequence>
<organism evidence="3 4">
    <name type="scientific">Buteo japonicus</name>
    <dbReference type="NCBI Taxonomy" id="224669"/>
    <lineage>
        <taxon>Eukaryota</taxon>
        <taxon>Metazoa</taxon>
        <taxon>Chordata</taxon>
        <taxon>Craniata</taxon>
        <taxon>Vertebrata</taxon>
        <taxon>Euteleostomi</taxon>
        <taxon>Archelosauria</taxon>
        <taxon>Archosauria</taxon>
        <taxon>Dinosauria</taxon>
        <taxon>Saurischia</taxon>
        <taxon>Theropoda</taxon>
        <taxon>Coelurosauria</taxon>
        <taxon>Aves</taxon>
        <taxon>Neognathae</taxon>
        <taxon>Neoaves</taxon>
        <taxon>Telluraves</taxon>
        <taxon>Accipitrimorphae</taxon>
        <taxon>Accipitriformes</taxon>
        <taxon>Accipitridae</taxon>
        <taxon>Accipitrinae</taxon>
        <taxon>Buteo</taxon>
    </lineage>
</organism>
<reference evidence="3" key="1">
    <citation type="submission" date="2025-08" db="UniProtKB">
        <authorList>
            <consortium name="Ensembl"/>
        </authorList>
    </citation>
    <scope>IDENTIFICATION</scope>
</reference>
<keyword evidence="2" id="KW-0472">Membrane</keyword>
<keyword evidence="2" id="KW-0812">Transmembrane</keyword>
<evidence type="ECO:0000313" key="4">
    <source>
        <dbReference type="Proteomes" id="UP000694555"/>
    </source>
</evidence>
<name>A0A8C0AV99_9AVES</name>
<dbReference type="GO" id="GO:0017081">
    <property type="term" value="F:chloride channel regulator activity"/>
    <property type="evidence" value="ECO:0007669"/>
    <property type="project" value="TreeGrafter"/>
</dbReference>
<keyword evidence="4" id="KW-1185">Reference proteome</keyword>
<feature type="transmembrane region" description="Helical" evidence="2">
    <location>
        <begin position="33"/>
        <end position="53"/>
    </location>
</feature>
<dbReference type="GO" id="GO:0006821">
    <property type="term" value="P:chloride transport"/>
    <property type="evidence" value="ECO:0007669"/>
    <property type="project" value="InterPro"/>
</dbReference>
<dbReference type="PANTHER" id="PTHR28399:SF1">
    <property type="entry name" value="BARTTIN"/>
    <property type="match status" value="1"/>
</dbReference>
<dbReference type="InterPro" id="IPR029181">
    <property type="entry name" value="Barttin"/>
</dbReference>
<dbReference type="PANTHER" id="PTHR28399">
    <property type="entry name" value="BARTTIN"/>
    <property type="match status" value="1"/>
</dbReference>
<dbReference type="Proteomes" id="UP000694555">
    <property type="component" value="Unplaced"/>
</dbReference>
<dbReference type="Pfam" id="PF15462">
    <property type="entry name" value="Barttin"/>
    <property type="match status" value="1"/>
</dbReference>
<reference evidence="3" key="2">
    <citation type="submission" date="2025-09" db="UniProtKB">
        <authorList>
            <consortium name="Ensembl"/>
        </authorList>
    </citation>
    <scope>IDENTIFICATION</scope>
</reference>
<evidence type="ECO:0008006" key="5">
    <source>
        <dbReference type="Google" id="ProtNLM"/>
    </source>
</evidence>
<evidence type="ECO:0000313" key="3">
    <source>
        <dbReference type="Ensembl" id="ENSBJAP00000007717.1"/>
    </source>
</evidence>
<evidence type="ECO:0000256" key="2">
    <source>
        <dbReference type="SAM" id="Phobius"/>
    </source>
</evidence>
<dbReference type="AlphaFoldDB" id="A0A8C0AV99"/>
<dbReference type="Ensembl" id="ENSBJAT00000007936.1">
    <property type="protein sequence ID" value="ENSBJAP00000007717.1"/>
    <property type="gene ID" value="ENSBJAG00000005413.1"/>
</dbReference>
<protein>
    <recommendedName>
        <fullName evidence="5">Barttin</fullName>
    </recommendedName>
</protein>
<evidence type="ECO:0000256" key="1">
    <source>
        <dbReference type="SAM" id="MobiDB-lite"/>
    </source>
</evidence>
<accession>A0A8C0AV99</accession>
<feature type="region of interest" description="Disordered" evidence="1">
    <location>
        <begin position="222"/>
        <end position="257"/>
    </location>
</feature>
<dbReference type="GO" id="GO:0016323">
    <property type="term" value="C:basolateral plasma membrane"/>
    <property type="evidence" value="ECO:0007669"/>
    <property type="project" value="TreeGrafter"/>
</dbReference>
<proteinExistence type="predicted"/>